<keyword evidence="1" id="KW-0472">Membrane</keyword>
<evidence type="ECO:0000256" key="1">
    <source>
        <dbReference type="SAM" id="Phobius"/>
    </source>
</evidence>
<evidence type="ECO:0000313" key="2">
    <source>
        <dbReference type="EMBL" id="KFM76653.1"/>
    </source>
</evidence>
<feature type="transmembrane region" description="Helical" evidence="1">
    <location>
        <begin position="64"/>
        <end position="86"/>
    </location>
</feature>
<protein>
    <submittedName>
        <fullName evidence="2">Uncharacterized protein</fullName>
    </submittedName>
</protein>
<organism evidence="2 3">
    <name type="scientific">Stegodyphus mimosarum</name>
    <name type="common">African social velvet spider</name>
    <dbReference type="NCBI Taxonomy" id="407821"/>
    <lineage>
        <taxon>Eukaryota</taxon>
        <taxon>Metazoa</taxon>
        <taxon>Ecdysozoa</taxon>
        <taxon>Arthropoda</taxon>
        <taxon>Chelicerata</taxon>
        <taxon>Arachnida</taxon>
        <taxon>Araneae</taxon>
        <taxon>Araneomorphae</taxon>
        <taxon>Entelegynae</taxon>
        <taxon>Eresoidea</taxon>
        <taxon>Eresidae</taxon>
        <taxon>Stegodyphus</taxon>
    </lineage>
</organism>
<dbReference type="Proteomes" id="UP000054359">
    <property type="component" value="Unassembled WGS sequence"/>
</dbReference>
<sequence>MIGTGRGTTSSFFFFRASFVRKSAFIIFFLSTAKAWDSSTTIGLKSKRHKAKKLNNTLQSIAGFYFSFLSVAFLISISLTFIIVILL</sequence>
<accession>A0A087UH14</accession>
<keyword evidence="1" id="KW-0812">Transmembrane</keyword>
<keyword evidence="3" id="KW-1185">Reference proteome</keyword>
<gene>
    <name evidence="2" type="ORF">X975_01043</name>
</gene>
<reference evidence="2 3" key="1">
    <citation type="submission" date="2013-11" db="EMBL/GenBank/DDBJ databases">
        <title>Genome sequencing of Stegodyphus mimosarum.</title>
        <authorList>
            <person name="Bechsgaard J."/>
        </authorList>
    </citation>
    <scope>NUCLEOTIDE SEQUENCE [LARGE SCALE GENOMIC DNA]</scope>
</reference>
<dbReference type="EMBL" id="KK119752">
    <property type="protein sequence ID" value="KFM76653.1"/>
    <property type="molecule type" value="Genomic_DNA"/>
</dbReference>
<dbReference type="AlphaFoldDB" id="A0A087UH14"/>
<feature type="non-terminal residue" evidence="2">
    <location>
        <position position="87"/>
    </location>
</feature>
<keyword evidence="1" id="KW-1133">Transmembrane helix</keyword>
<evidence type="ECO:0000313" key="3">
    <source>
        <dbReference type="Proteomes" id="UP000054359"/>
    </source>
</evidence>
<proteinExistence type="predicted"/>
<name>A0A087UH14_STEMI</name>